<evidence type="ECO:0000256" key="3">
    <source>
        <dbReference type="ARBA" id="ARBA00022448"/>
    </source>
</evidence>
<dbReference type="PANTHER" id="PTHR34979">
    <property type="entry name" value="INNER MEMBRANE PROTEIN YGAZ"/>
    <property type="match status" value="1"/>
</dbReference>
<protein>
    <submittedName>
        <fullName evidence="9">Branched-chain amino acid ABC transporter permease</fullName>
    </submittedName>
</protein>
<feature type="transmembrane region" description="Helical" evidence="8">
    <location>
        <begin position="176"/>
        <end position="193"/>
    </location>
</feature>
<organism evidence="9 10">
    <name type="scientific">Acetobacterium wieringae</name>
    <dbReference type="NCBI Taxonomy" id="52694"/>
    <lineage>
        <taxon>Bacteria</taxon>
        <taxon>Bacillati</taxon>
        <taxon>Bacillota</taxon>
        <taxon>Clostridia</taxon>
        <taxon>Eubacteriales</taxon>
        <taxon>Eubacteriaceae</taxon>
        <taxon>Acetobacterium</taxon>
    </lineage>
</organism>
<keyword evidence="3" id="KW-0813">Transport</keyword>
<dbReference type="Pfam" id="PF03591">
    <property type="entry name" value="AzlC"/>
    <property type="match status" value="1"/>
</dbReference>
<reference evidence="9 10" key="1">
    <citation type="submission" date="2019-08" db="EMBL/GenBank/DDBJ databases">
        <title>Isolation and enrichment of carboxydotrophic bacteria from anaerobic sludge for the production of bio-based chemicals from syngas.</title>
        <authorList>
            <person name="Antares A.L."/>
            <person name="Moreira J."/>
            <person name="Diender M."/>
            <person name="Parshina S.N."/>
            <person name="Stams A.J.M."/>
            <person name="Alves M."/>
            <person name="Alves J.I."/>
            <person name="Sousa D.Z."/>
        </authorList>
    </citation>
    <scope>NUCLEOTIDE SEQUENCE [LARGE SCALE GENOMIC DNA]</scope>
    <source>
        <strain evidence="9 10">JM</strain>
    </source>
</reference>
<feature type="transmembrane region" description="Helical" evidence="8">
    <location>
        <begin position="152"/>
        <end position="169"/>
    </location>
</feature>
<keyword evidence="5 8" id="KW-0812">Transmembrane</keyword>
<dbReference type="Proteomes" id="UP000322619">
    <property type="component" value="Unassembled WGS sequence"/>
</dbReference>
<dbReference type="AlphaFoldDB" id="A0A5D0WTN7"/>
<comment type="caution">
    <text evidence="9">The sequence shown here is derived from an EMBL/GenBank/DDBJ whole genome shotgun (WGS) entry which is preliminary data.</text>
</comment>
<feature type="transmembrane region" description="Helical" evidence="8">
    <location>
        <begin position="199"/>
        <end position="232"/>
    </location>
</feature>
<evidence type="ECO:0000313" key="9">
    <source>
        <dbReference type="EMBL" id="TYC87366.1"/>
    </source>
</evidence>
<evidence type="ECO:0000256" key="1">
    <source>
        <dbReference type="ARBA" id="ARBA00004651"/>
    </source>
</evidence>
<comment type="subcellular location">
    <subcellularLocation>
        <location evidence="1">Cell membrane</location>
        <topology evidence="1">Multi-pass membrane protein</topology>
    </subcellularLocation>
</comment>
<dbReference type="PANTHER" id="PTHR34979:SF1">
    <property type="entry name" value="INNER MEMBRANE PROTEIN YGAZ"/>
    <property type="match status" value="1"/>
</dbReference>
<keyword evidence="7 8" id="KW-0472">Membrane</keyword>
<proteinExistence type="inferred from homology"/>
<feature type="transmembrane region" description="Helical" evidence="8">
    <location>
        <begin position="21"/>
        <end position="44"/>
    </location>
</feature>
<comment type="similarity">
    <text evidence="2">Belongs to the AzlC family.</text>
</comment>
<keyword evidence="4" id="KW-1003">Cell membrane</keyword>
<evidence type="ECO:0000256" key="8">
    <source>
        <dbReference type="SAM" id="Phobius"/>
    </source>
</evidence>
<feature type="transmembrane region" description="Helical" evidence="8">
    <location>
        <begin position="64"/>
        <end position="90"/>
    </location>
</feature>
<evidence type="ECO:0000256" key="2">
    <source>
        <dbReference type="ARBA" id="ARBA00010735"/>
    </source>
</evidence>
<name>A0A5D0WTN7_9FIRM</name>
<evidence type="ECO:0000256" key="6">
    <source>
        <dbReference type="ARBA" id="ARBA00022989"/>
    </source>
</evidence>
<gene>
    <name evidence="9" type="ORF">FXB42_04435</name>
</gene>
<evidence type="ECO:0000313" key="10">
    <source>
        <dbReference type="Proteomes" id="UP000322619"/>
    </source>
</evidence>
<evidence type="ECO:0000256" key="4">
    <source>
        <dbReference type="ARBA" id="ARBA00022475"/>
    </source>
</evidence>
<keyword evidence="6 8" id="KW-1133">Transmembrane helix</keyword>
<dbReference type="GO" id="GO:1903785">
    <property type="term" value="P:L-valine transmembrane transport"/>
    <property type="evidence" value="ECO:0007669"/>
    <property type="project" value="TreeGrafter"/>
</dbReference>
<sequence length="247" mass="27478">MRSRKLNTTKKKEAFKETLKFTFIQTVPVLFGYVFMGIAFGILLEKAGYNFIWAFFISLIIYAGSMQFVLIGLLGGGMGLLSLIVLTLSVQSRHIFYGLSFIEKFKAMGKWGWYMIFSLTDETYSLLCGMNIPKELNEKQVFFTVAALDQSYWIIGCTLGAVIGSFIGFDTTGIDFAMTALFVVIFIEQWYSYQSHLPALLGTICGVASLVIFGPGAFILPALIAAVCLLLVFKNSIKQGENQEVCQ</sequence>
<accession>A0A5D0WTN7</accession>
<evidence type="ECO:0000256" key="5">
    <source>
        <dbReference type="ARBA" id="ARBA00022692"/>
    </source>
</evidence>
<dbReference type="EMBL" id="VSLA01000005">
    <property type="protein sequence ID" value="TYC87366.1"/>
    <property type="molecule type" value="Genomic_DNA"/>
</dbReference>
<dbReference type="GO" id="GO:0005886">
    <property type="term" value="C:plasma membrane"/>
    <property type="evidence" value="ECO:0007669"/>
    <property type="project" value="UniProtKB-SubCell"/>
</dbReference>
<evidence type="ECO:0000256" key="7">
    <source>
        <dbReference type="ARBA" id="ARBA00023136"/>
    </source>
</evidence>
<dbReference type="InterPro" id="IPR011606">
    <property type="entry name" value="Brnchd-chn_aa_trnsp_permease"/>
</dbReference>